<evidence type="ECO:0000313" key="2">
    <source>
        <dbReference type="Proteomes" id="UP001314170"/>
    </source>
</evidence>
<protein>
    <submittedName>
        <fullName evidence="1">Uncharacterized protein</fullName>
    </submittedName>
</protein>
<organism evidence="1 2">
    <name type="scientific">Dovyalis caffra</name>
    <dbReference type="NCBI Taxonomy" id="77055"/>
    <lineage>
        <taxon>Eukaryota</taxon>
        <taxon>Viridiplantae</taxon>
        <taxon>Streptophyta</taxon>
        <taxon>Embryophyta</taxon>
        <taxon>Tracheophyta</taxon>
        <taxon>Spermatophyta</taxon>
        <taxon>Magnoliopsida</taxon>
        <taxon>eudicotyledons</taxon>
        <taxon>Gunneridae</taxon>
        <taxon>Pentapetalae</taxon>
        <taxon>rosids</taxon>
        <taxon>fabids</taxon>
        <taxon>Malpighiales</taxon>
        <taxon>Salicaceae</taxon>
        <taxon>Flacourtieae</taxon>
        <taxon>Dovyalis</taxon>
    </lineage>
</organism>
<reference evidence="1 2" key="1">
    <citation type="submission" date="2024-01" db="EMBL/GenBank/DDBJ databases">
        <authorList>
            <person name="Waweru B."/>
        </authorList>
    </citation>
    <scope>NUCLEOTIDE SEQUENCE [LARGE SCALE GENOMIC DNA]</scope>
</reference>
<comment type="caution">
    <text evidence="1">The sequence shown here is derived from an EMBL/GenBank/DDBJ whole genome shotgun (WGS) entry which is preliminary data.</text>
</comment>
<evidence type="ECO:0000313" key="1">
    <source>
        <dbReference type="EMBL" id="CAK7324592.1"/>
    </source>
</evidence>
<gene>
    <name evidence="1" type="ORF">DCAF_LOCUS2240</name>
</gene>
<dbReference type="EMBL" id="CAWUPB010000351">
    <property type="protein sequence ID" value="CAK7324592.1"/>
    <property type="molecule type" value="Genomic_DNA"/>
</dbReference>
<sequence length="77" mass="8898">MNKRPSYSVYSRDVYNLPTLVRGKQRRGEVRAEEKWDVGCGFRGVRDKEEEMDNYIDKRGSGNCGYGFAVNWGWVGT</sequence>
<keyword evidence="2" id="KW-1185">Reference proteome</keyword>
<dbReference type="Proteomes" id="UP001314170">
    <property type="component" value="Unassembled WGS sequence"/>
</dbReference>
<name>A0AAV1QVL8_9ROSI</name>
<proteinExistence type="predicted"/>
<dbReference type="AlphaFoldDB" id="A0AAV1QVL8"/>
<accession>A0AAV1QVL8</accession>